<name>A0A8J3F3L4_9BURK</name>
<accession>A0A8J3F3L4</accession>
<protein>
    <recommendedName>
        <fullName evidence="4">Glycine zipper domain-containing protein</fullName>
    </recommendedName>
</protein>
<evidence type="ECO:0008006" key="4">
    <source>
        <dbReference type="Google" id="ProtNLM"/>
    </source>
</evidence>
<proteinExistence type="predicted"/>
<comment type="caution">
    <text evidence="2">The sequence shown here is derived from an EMBL/GenBank/DDBJ whole genome shotgun (WGS) entry which is preliminary data.</text>
</comment>
<organism evidence="2 3">
    <name type="scientific">Oxalicibacterium faecigallinarum</name>
    <dbReference type="NCBI Taxonomy" id="573741"/>
    <lineage>
        <taxon>Bacteria</taxon>
        <taxon>Pseudomonadati</taxon>
        <taxon>Pseudomonadota</taxon>
        <taxon>Betaproteobacteria</taxon>
        <taxon>Burkholderiales</taxon>
        <taxon>Oxalobacteraceae</taxon>
        <taxon>Oxalicibacterium</taxon>
    </lineage>
</organism>
<dbReference type="EMBL" id="BMDI01000001">
    <property type="protein sequence ID" value="GGI19344.1"/>
    <property type="molecule type" value="Genomic_DNA"/>
</dbReference>
<evidence type="ECO:0000313" key="2">
    <source>
        <dbReference type="EMBL" id="GGI19344.1"/>
    </source>
</evidence>
<dbReference type="RefSeq" id="WP_188380954.1">
    <property type="nucleotide sequence ID" value="NZ_BMDI01000001.1"/>
</dbReference>
<evidence type="ECO:0000256" key="1">
    <source>
        <dbReference type="SAM" id="MobiDB-lite"/>
    </source>
</evidence>
<dbReference type="Proteomes" id="UP000642180">
    <property type="component" value="Unassembled WGS sequence"/>
</dbReference>
<gene>
    <name evidence="2" type="ORF">GCM10008066_18610</name>
</gene>
<reference evidence="3" key="1">
    <citation type="journal article" date="2019" name="Int. J. Syst. Evol. Microbiol.">
        <title>The Global Catalogue of Microorganisms (GCM) 10K type strain sequencing project: providing services to taxonomists for standard genome sequencing and annotation.</title>
        <authorList>
            <consortium name="The Broad Institute Genomics Platform"/>
            <consortium name="The Broad Institute Genome Sequencing Center for Infectious Disease"/>
            <person name="Wu L."/>
            <person name="Ma J."/>
        </authorList>
    </citation>
    <scope>NUCLEOTIDE SEQUENCE [LARGE SCALE GENOMIC DNA]</scope>
    <source>
        <strain evidence="3">CCM 2767</strain>
    </source>
</reference>
<sequence length="181" mass="18122">MTTIIAGRFAQQDAVQHAIAALEQAGAPPAQITSFYVNPAGQHDQYPVGGDRDESPGAEDVDKGSVAGMGVGGAAGAAAGAATAPATGPLGAVAGALVGAHIGSLIGSLSQTDEDKDIPPVRQSGMLVAVSVTDAEEERRAIETLRAAGGTCLERAQGQIVDGDWIDFDPLSSPDFVSASK</sequence>
<evidence type="ECO:0000313" key="3">
    <source>
        <dbReference type="Proteomes" id="UP000642180"/>
    </source>
</evidence>
<feature type="region of interest" description="Disordered" evidence="1">
    <location>
        <begin position="41"/>
        <end position="65"/>
    </location>
</feature>
<dbReference type="AlphaFoldDB" id="A0A8J3F3L4"/>
<feature type="compositionally biased region" description="Basic and acidic residues" evidence="1">
    <location>
        <begin position="50"/>
        <end position="63"/>
    </location>
</feature>
<keyword evidence="3" id="KW-1185">Reference proteome</keyword>